<dbReference type="Proteomes" id="UP000272942">
    <property type="component" value="Unassembled WGS sequence"/>
</dbReference>
<reference evidence="4" key="1">
    <citation type="submission" date="2016-06" db="UniProtKB">
        <authorList>
            <consortium name="WormBaseParasite"/>
        </authorList>
    </citation>
    <scope>IDENTIFICATION</scope>
</reference>
<feature type="region of interest" description="Disordered" evidence="1">
    <location>
        <begin position="1"/>
        <end position="40"/>
    </location>
</feature>
<sequence>MNFSEVLKKIPTPQVSMPQMPSIPKFNAASGHEELGKPPINMTQCHRINGWYTKSDAGLLDNEAKSENLRQTISLWSEMLF</sequence>
<evidence type="ECO:0000313" key="2">
    <source>
        <dbReference type="EMBL" id="VDP87679.1"/>
    </source>
</evidence>
<organism evidence="4">
    <name type="scientific">Echinostoma caproni</name>
    <dbReference type="NCBI Taxonomy" id="27848"/>
    <lineage>
        <taxon>Eukaryota</taxon>
        <taxon>Metazoa</taxon>
        <taxon>Spiralia</taxon>
        <taxon>Lophotrochozoa</taxon>
        <taxon>Platyhelminthes</taxon>
        <taxon>Trematoda</taxon>
        <taxon>Digenea</taxon>
        <taxon>Plagiorchiida</taxon>
        <taxon>Echinostomata</taxon>
        <taxon>Echinostomatoidea</taxon>
        <taxon>Echinostomatidae</taxon>
        <taxon>Echinostoma</taxon>
    </lineage>
</organism>
<gene>
    <name evidence="2" type="ORF">ECPE_LOCUS10825</name>
</gene>
<keyword evidence="3" id="KW-1185">Reference proteome</keyword>
<evidence type="ECO:0000313" key="3">
    <source>
        <dbReference type="Proteomes" id="UP000272942"/>
    </source>
</evidence>
<dbReference type="EMBL" id="UZAN01049757">
    <property type="protein sequence ID" value="VDP87679.1"/>
    <property type="molecule type" value="Genomic_DNA"/>
</dbReference>
<reference evidence="2 3" key="2">
    <citation type="submission" date="2018-11" db="EMBL/GenBank/DDBJ databases">
        <authorList>
            <consortium name="Pathogen Informatics"/>
        </authorList>
    </citation>
    <scope>NUCLEOTIDE SEQUENCE [LARGE SCALE GENOMIC DNA]</scope>
    <source>
        <strain evidence="2 3">Egypt</strain>
    </source>
</reference>
<evidence type="ECO:0000313" key="4">
    <source>
        <dbReference type="WBParaSite" id="ECPE_0001085901-mRNA-1"/>
    </source>
</evidence>
<name>A0A183AV40_9TREM</name>
<evidence type="ECO:0000256" key="1">
    <source>
        <dbReference type="SAM" id="MobiDB-lite"/>
    </source>
</evidence>
<proteinExistence type="predicted"/>
<dbReference type="AlphaFoldDB" id="A0A183AV40"/>
<protein>
    <submittedName>
        <fullName evidence="2 4">Uncharacterized protein</fullName>
    </submittedName>
</protein>
<accession>A0A183AV40</accession>
<dbReference type="WBParaSite" id="ECPE_0001085901-mRNA-1">
    <property type="protein sequence ID" value="ECPE_0001085901-mRNA-1"/>
    <property type="gene ID" value="ECPE_0001085901"/>
</dbReference>